<evidence type="ECO:0000313" key="2">
    <source>
        <dbReference type="Proteomes" id="UP000324832"/>
    </source>
</evidence>
<protein>
    <submittedName>
        <fullName evidence="1">Uncharacterized protein</fullName>
    </submittedName>
</protein>
<organism evidence="1 2">
    <name type="scientific">Leptidea sinapis</name>
    <dbReference type="NCBI Taxonomy" id="189913"/>
    <lineage>
        <taxon>Eukaryota</taxon>
        <taxon>Metazoa</taxon>
        <taxon>Ecdysozoa</taxon>
        <taxon>Arthropoda</taxon>
        <taxon>Hexapoda</taxon>
        <taxon>Insecta</taxon>
        <taxon>Pterygota</taxon>
        <taxon>Neoptera</taxon>
        <taxon>Endopterygota</taxon>
        <taxon>Lepidoptera</taxon>
        <taxon>Glossata</taxon>
        <taxon>Ditrysia</taxon>
        <taxon>Papilionoidea</taxon>
        <taxon>Pieridae</taxon>
        <taxon>Dismorphiinae</taxon>
        <taxon>Leptidea</taxon>
    </lineage>
</organism>
<proteinExistence type="predicted"/>
<name>A0A5E4QL36_9NEOP</name>
<evidence type="ECO:0000313" key="1">
    <source>
        <dbReference type="EMBL" id="VVC99013.1"/>
    </source>
</evidence>
<reference evidence="1 2" key="1">
    <citation type="submission" date="2017-07" db="EMBL/GenBank/DDBJ databases">
        <authorList>
            <person name="Talla V."/>
            <person name="Backstrom N."/>
        </authorList>
    </citation>
    <scope>NUCLEOTIDE SEQUENCE [LARGE SCALE GENOMIC DNA]</scope>
</reference>
<keyword evidence="2" id="KW-1185">Reference proteome</keyword>
<dbReference type="Proteomes" id="UP000324832">
    <property type="component" value="Unassembled WGS sequence"/>
</dbReference>
<gene>
    <name evidence="1" type="ORF">LSINAPIS_LOCUS9966</name>
</gene>
<dbReference type="EMBL" id="FZQP02003912">
    <property type="protein sequence ID" value="VVC99013.1"/>
    <property type="molecule type" value="Genomic_DNA"/>
</dbReference>
<accession>A0A5E4QL36</accession>
<dbReference type="AlphaFoldDB" id="A0A5E4QL36"/>
<sequence length="203" mass="24497">MAEFSRWNRIVLFSTSESNKQIFDVHADKLIDEILVNVYTSNPKYKLKTHTPKSTTKYFSTTTRPQVGTTTRRHKIQNFNLTKEEFEFRKRKLDIERILEDNTSPIPNFKEDEEDFKVVTRRFDNVRENAKDSLRVHYFSHENGTAIYIEKRRMIYEKINKLDVDIRDVLRLIRILHFERVEKEDKEYFDFFSEYAKLARAAN</sequence>